<organism evidence="5 6">
    <name type="scientific">Photobacterium atrarenae</name>
    <dbReference type="NCBI Taxonomy" id="865757"/>
    <lineage>
        <taxon>Bacteria</taxon>
        <taxon>Pseudomonadati</taxon>
        <taxon>Pseudomonadota</taxon>
        <taxon>Gammaproteobacteria</taxon>
        <taxon>Vibrionales</taxon>
        <taxon>Vibrionaceae</taxon>
        <taxon>Photobacterium</taxon>
    </lineage>
</organism>
<gene>
    <name evidence="5" type="ORF">NNL38_20700</name>
</gene>
<feature type="domain" description="ABC transporter" evidence="4">
    <location>
        <begin position="5"/>
        <end position="222"/>
    </location>
</feature>
<dbReference type="SMART" id="SM00382">
    <property type="entry name" value="AAA"/>
    <property type="match status" value="2"/>
</dbReference>
<keyword evidence="2" id="KW-0547">Nucleotide-binding</keyword>
<evidence type="ECO:0000313" key="5">
    <source>
        <dbReference type="EMBL" id="UTV29442.1"/>
    </source>
</evidence>
<dbReference type="InterPro" id="IPR003593">
    <property type="entry name" value="AAA+_ATPase"/>
</dbReference>
<dbReference type="CDD" id="cd03221">
    <property type="entry name" value="ABCF_EF-3"/>
    <property type="match status" value="2"/>
</dbReference>
<dbReference type="EMBL" id="CP101509">
    <property type="protein sequence ID" value="UTV29442.1"/>
    <property type="molecule type" value="Genomic_DNA"/>
</dbReference>
<dbReference type="SUPFAM" id="SSF52540">
    <property type="entry name" value="P-loop containing nucleoside triphosphate hydrolases"/>
    <property type="match status" value="2"/>
</dbReference>
<protein>
    <submittedName>
        <fullName evidence="5">ATP-binding cassette domain-containing protein</fullName>
    </submittedName>
</protein>
<dbReference type="InterPro" id="IPR050611">
    <property type="entry name" value="ABCF"/>
</dbReference>
<dbReference type="InterPro" id="IPR027417">
    <property type="entry name" value="P-loop_NTPase"/>
</dbReference>
<evidence type="ECO:0000256" key="1">
    <source>
        <dbReference type="ARBA" id="ARBA00022737"/>
    </source>
</evidence>
<evidence type="ECO:0000259" key="4">
    <source>
        <dbReference type="PROSITE" id="PS50893"/>
    </source>
</evidence>
<name>A0ABY5GLL2_9GAMM</name>
<dbReference type="PANTHER" id="PTHR19211:SF14">
    <property type="entry name" value="ATP-BINDING CASSETTE SUB-FAMILY F MEMBER 1"/>
    <property type="match status" value="1"/>
</dbReference>
<feature type="domain" description="ABC transporter" evidence="4">
    <location>
        <begin position="298"/>
        <end position="518"/>
    </location>
</feature>
<accession>A0ABY5GLL2</accession>
<evidence type="ECO:0000313" key="6">
    <source>
        <dbReference type="Proteomes" id="UP001057998"/>
    </source>
</evidence>
<keyword evidence="3 5" id="KW-0067">ATP-binding</keyword>
<proteinExistence type="predicted"/>
<dbReference type="Proteomes" id="UP001057998">
    <property type="component" value="Chromosome 2"/>
</dbReference>
<dbReference type="GO" id="GO:0005524">
    <property type="term" value="F:ATP binding"/>
    <property type="evidence" value="ECO:0007669"/>
    <property type="project" value="UniProtKB-KW"/>
</dbReference>
<dbReference type="PROSITE" id="PS00211">
    <property type="entry name" value="ABC_TRANSPORTER_1"/>
    <property type="match status" value="1"/>
</dbReference>
<reference evidence="5" key="1">
    <citation type="submission" date="2022-07" db="EMBL/GenBank/DDBJ databases">
        <title>Genome sequencing of Photobacterium atrarenae GJH2-4.</title>
        <authorList>
            <person name="Park S.-J."/>
        </authorList>
    </citation>
    <scope>NUCLEOTIDE SEQUENCE</scope>
    <source>
        <strain evidence="5">GJH2-4</strain>
    </source>
</reference>
<evidence type="ECO:0000256" key="2">
    <source>
        <dbReference type="ARBA" id="ARBA00022741"/>
    </source>
</evidence>
<dbReference type="InterPro" id="IPR003439">
    <property type="entry name" value="ABC_transporter-like_ATP-bd"/>
</dbReference>
<dbReference type="PANTHER" id="PTHR19211">
    <property type="entry name" value="ATP-BINDING TRANSPORT PROTEIN-RELATED"/>
    <property type="match status" value="1"/>
</dbReference>
<dbReference type="PROSITE" id="PS50893">
    <property type="entry name" value="ABC_TRANSPORTER_2"/>
    <property type="match status" value="2"/>
</dbReference>
<dbReference type="Gene3D" id="3.40.50.300">
    <property type="entry name" value="P-loop containing nucleotide triphosphate hydrolases"/>
    <property type="match status" value="2"/>
</dbReference>
<dbReference type="Pfam" id="PF00005">
    <property type="entry name" value="ABC_tran"/>
    <property type="match status" value="2"/>
</dbReference>
<sequence>MSTLLTAQSISYHVTSGSILEAVSFTLNQGDRIGLIGHNGCGKSTLLKLLDGTISDYHGALTRANHSLIERVEQHLPVDLNHVTMIDAVLDRLPPAERLAEAWRAEVLLAEMGFTEQDWSLTAGTLSGGQHTRLLLARALIRQPDLLLLDEPSNHMDLPTLLWLEDFLTRWKGSFVLVSHDQYLLDQVTNCTWIMRDKQLQFFRLPCSQARQALAEQDLADEHRYQSEQKEINRLEKSAKRLATWGKVYDNEDLARKAKQMDKRVDRLKDSQTQLTAGTPWQLTLKGEALPANRLLSMTALEVRPAPEAEPLFEVISQQLKSGDRVAILGRNGAGKSSLLRLLWQRYQDAADNAGNSQTSSLAFHPQLRLGYYDQRLAQLTDQDTLMDALRPFAPLTDELRKMALISAGFPYVRHQERVATLSGGERSRLLFIGLTLANYHLLFLDEPTNHLDLEGKEELAETLQTFAGGCLLVSHDRALIEQSCNRFWLVHDGKLEEWHDLDRLYAKLSGQNTADPVAGHLPTDLIEIHDTVTDFTESDVSDPQAQISEDEQLLTRLMALESLLEDDLARKAKHQKPKLQRTWRDEIEQINLALGLA</sequence>
<dbReference type="RefSeq" id="WP_255390758.1">
    <property type="nucleotide sequence ID" value="NZ_CP101509.1"/>
</dbReference>
<keyword evidence="6" id="KW-1185">Reference proteome</keyword>
<keyword evidence="1" id="KW-0677">Repeat</keyword>
<evidence type="ECO:0000256" key="3">
    <source>
        <dbReference type="ARBA" id="ARBA00022840"/>
    </source>
</evidence>
<dbReference type="InterPro" id="IPR017871">
    <property type="entry name" value="ABC_transporter-like_CS"/>
</dbReference>